<dbReference type="RefSeq" id="WP_157568799.1">
    <property type="nucleotide sequence ID" value="NZ_WPIK01000016.1"/>
</dbReference>
<proteinExistence type="predicted"/>
<keyword evidence="2" id="KW-1185">Reference proteome</keyword>
<dbReference type="EMBL" id="WPIK01000016">
    <property type="protein sequence ID" value="MVN23000.1"/>
    <property type="molecule type" value="Genomic_DNA"/>
</dbReference>
<organism evidence="1 2">
    <name type="scientific">Mucilaginibacter arboris</name>
    <dbReference type="NCBI Taxonomy" id="2682090"/>
    <lineage>
        <taxon>Bacteria</taxon>
        <taxon>Pseudomonadati</taxon>
        <taxon>Bacteroidota</taxon>
        <taxon>Sphingobacteriia</taxon>
        <taxon>Sphingobacteriales</taxon>
        <taxon>Sphingobacteriaceae</taxon>
        <taxon>Mucilaginibacter</taxon>
    </lineage>
</organism>
<evidence type="ECO:0000313" key="2">
    <source>
        <dbReference type="Proteomes" id="UP000462014"/>
    </source>
</evidence>
<accession>A0A7K1T129</accession>
<sequence length="67" mass="7928">MNSERLQLYQVYVMYEGVKKRFHMQVNEENRFKIMDRAACPEFCLPLENALHDAILENHNRSLNTAG</sequence>
<evidence type="ECO:0000313" key="1">
    <source>
        <dbReference type="EMBL" id="MVN23000.1"/>
    </source>
</evidence>
<gene>
    <name evidence="1" type="ORF">GO621_15850</name>
</gene>
<protein>
    <submittedName>
        <fullName evidence="1">Uncharacterized protein</fullName>
    </submittedName>
</protein>
<comment type="caution">
    <text evidence="1">The sequence shown here is derived from an EMBL/GenBank/DDBJ whole genome shotgun (WGS) entry which is preliminary data.</text>
</comment>
<name>A0A7K1T129_9SPHI</name>
<reference evidence="1 2" key="1">
    <citation type="submission" date="2019-12" db="EMBL/GenBank/DDBJ databases">
        <title>Mucilaginibacter sp. HMF7410 genome sequencing and assembly.</title>
        <authorList>
            <person name="Kang H."/>
            <person name="Cha I."/>
            <person name="Kim H."/>
            <person name="Joh K."/>
        </authorList>
    </citation>
    <scope>NUCLEOTIDE SEQUENCE [LARGE SCALE GENOMIC DNA]</scope>
    <source>
        <strain evidence="1 2">HMF7410</strain>
    </source>
</reference>
<dbReference type="Proteomes" id="UP000462014">
    <property type="component" value="Unassembled WGS sequence"/>
</dbReference>
<dbReference type="AlphaFoldDB" id="A0A7K1T129"/>